<dbReference type="PROSITE" id="PS51462">
    <property type="entry name" value="NUDIX"/>
    <property type="match status" value="1"/>
</dbReference>
<sequence length="171" mass="18211">MPIPPYVAALRARIGTDLLWLPGVTALVLDAAGEHVLLGRRADSGRWALISGILDPGEEPAVGIVREVREETGVDVTVEALASVTVTEPHRYPNGDLAQYLDLCFVCRPVDAAAADRAHVADDESLEVAWFAWDDVPGDLTETSVVRLRLAREFLLRQGAGPAFGTGAASG</sequence>
<comment type="cofactor">
    <cofactor evidence="1">
        <name>Mg(2+)</name>
        <dbReference type="ChEBI" id="CHEBI:18420"/>
    </cofactor>
</comment>
<comment type="caution">
    <text evidence="4">The sequence shown here is derived from an EMBL/GenBank/DDBJ whole genome shotgun (WGS) entry which is preliminary data.</text>
</comment>
<proteinExistence type="predicted"/>
<reference evidence="4 5" key="1">
    <citation type="submission" date="2019-09" db="EMBL/GenBank/DDBJ databases">
        <title>Mumia zhuanghuii sp. nov. isolated from the intestinal contents of plateau pika (Ochotona curzoniae) in the Qinghai-Tibet plateau of China.</title>
        <authorList>
            <person name="Tian Z."/>
        </authorList>
    </citation>
    <scope>NUCLEOTIDE SEQUENCE [LARGE SCALE GENOMIC DNA]</scope>
    <source>
        <strain evidence="5">350</strain>
    </source>
</reference>
<feature type="domain" description="Nudix hydrolase" evidence="3">
    <location>
        <begin position="19"/>
        <end position="153"/>
    </location>
</feature>
<dbReference type="InterPro" id="IPR015797">
    <property type="entry name" value="NUDIX_hydrolase-like_dom_sf"/>
</dbReference>
<dbReference type="EMBL" id="VDFQ02000001">
    <property type="protein sequence ID" value="KAA1424742.1"/>
    <property type="molecule type" value="Genomic_DNA"/>
</dbReference>
<dbReference type="SUPFAM" id="SSF55811">
    <property type="entry name" value="Nudix"/>
    <property type="match status" value="1"/>
</dbReference>
<evidence type="ECO:0000313" key="4">
    <source>
        <dbReference type="EMBL" id="KAA1424742.1"/>
    </source>
</evidence>
<dbReference type="Gene3D" id="3.90.79.10">
    <property type="entry name" value="Nucleoside Triphosphate Pyrophosphohydrolase"/>
    <property type="match status" value="1"/>
</dbReference>
<evidence type="ECO:0000256" key="2">
    <source>
        <dbReference type="ARBA" id="ARBA00022801"/>
    </source>
</evidence>
<accession>A0A5Q6S2X4</accession>
<organism evidence="4 5">
    <name type="scientific">Mumia zhuanghuii</name>
    <dbReference type="NCBI Taxonomy" id="2585211"/>
    <lineage>
        <taxon>Bacteria</taxon>
        <taxon>Bacillati</taxon>
        <taxon>Actinomycetota</taxon>
        <taxon>Actinomycetes</taxon>
        <taxon>Propionibacteriales</taxon>
        <taxon>Nocardioidaceae</taxon>
        <taxon>Mumia</taxon>
    </lineage>
</organism>
<evidence type="ECO:0000259" key="3">
    <source>
        <dbReference type="PROSITE" id="PS51462"/>
    </source>
</evidence>
<dbReference type="PANTHER" id="PTHR43046">
    <property type="entry name" value="GDP-MANNOSE MANNOSYL HYDROLASE"/>
    <property type="match status" value="1"/>
</dbReference>
<dbReference type="OrthoDB" id="9814308at2"/>
<protein>
    <submittedName>
        <fullName evidence="4">NUDIX domain-containing protein</fullName>
    </submittedName>
</protein>
<evidence type="ECO:0000313" key="5">
    <source>
        <dbReference type="Proteomes" id="UP000307768"/>
    </source>
</evidence>
<dbReference type="CDD" id="cd18879">
    <property type="entry name" value="NUDIX_Hydrolase"/>
    <property type="match status" value="1"/>
</dbReference>
<evidence type="ECO:0000256" key="1">
    <source>
        <dbReference type="ARBA" id="ARBA00001946"/>
    </source>
</evidence>
<dbReference type="InterPro" id="IPR000086">
    <property type="entry name" value="NUDIX_hydrolase_dom"/>
</dbReference>
<dbReference type="AlphaFoldDB" id="A0A5Q6S2X4"/>
<dbReference type="InterPro" id="IPR020084">
    <property type="entry name" value="NUDIX_hydrolase_CS"/>
</dbReference>
<gene>
    <name evidence="4" type="ORF">FE697_002150</name>
</gene>
<dbReference type="Proteomes" id="UP000307768">
    <property type="component" value="Unassembled WGS sequence"/>
</dbReference>
<dbReference type="PANTHER" id="PTHR43046:SF16">
    <property type="entry name" value="ADP-RIBOSE PYROPHOSPHATASE YJHB-RELATED"/>
    <property type="match status" value="1"/>
</dbReference>
<dbReference type="Pfam" id="PF00293">
    <property type="entry name" value="NUDIX"/>
    <property type="match status" value="1"/>
</dbReference>
<name>A0A5Q6S2X4_9ACTN</name>
<dbReference type="PROSITE" id="PS00893">
    <property type="entry name" value="NUDIX_BOX"/>
    <property type="match status" value="1"/>
</dbReference>
<dbReference type="RefSeq" id="WP_149767824.1">
    <property type="nucleotide sequence ID" value="NZ_VDFQ02000001.1"/>
</dbReference>
<keyword evidence="2" id="KW-0378">Hydrolase</keyword>
<dbReference type="GO" id="GO:0016787">
    <property type="term" value="F:hydrolase activity"/>
    <property type="evidence" value="ECO:0007669"/>
    <property type="project" value="UniProtKB-KW"/>
</dbReference>